<keyword evidence="2" id="KW-1185">Reference proteome</keyword>
<evidence type="ECO:0008006" key="3">
    <source>
        <dbReference type="Google" id="ProtNLM"/>
    </source>
</evidence>
<reference evidence="1 2" key="1">
    <citation type="journal article" date="2019" name="Nat. Ecol. Evol.">
        <title>Megaphylogeny resolves global patterns of mushroom evolution.</title>
        <authorList>
            <person name="Varga T."/>
            <person name="Krizsan K."/>
            <person name="Foldi C."/>
            <person name="Dima B."/>
            <person name="Sanchez-Garcia M."/>
            <person name="Sanchez-Ramirez S."/>
            <person name="Szollosi G.J."/>
            <person name="Szarkandi J.G."/>
            <person name="Papp V."/>
            <person name="Albert L."/>
            <person name="Andreopoulos W."/>
            <person name="Angelini C."/>
            <person name="Antonin V."/>
            <person name="Barry K.W."/>
            <person name="Bougher N.L."/>
            <person name="Buchanan P."/>
            <person name="Buyck B."/>
            <person name="Bense V."/>
            <person name="Catcheside P."/>
            <person name="Chovatia M."/>
            <person name="Cooper J."/>
            <person name="Damon W."/>
            <person name="Desjardin D."/>
            <person name="Finy P."/>
            <person name="Geml J."/>
            <person name="Haridas S."/>
            <person name="Hughes K."/>
            <person name="Justo A."/>
            <person name="Karasinski D."/>
            <person name="Kautmanova I."/>
            <person name="Kiss B."/>
            <person name="Kocsube S."/>
            <person name="Kotiranta H."/>
            <person name="LaButti K.M."/>
            <person name="Lechner B.E."/>
            <person name="Liimatainen K."/>
            <person name="Lipzen A."/>
            <person name="Lukacs Z."/>
            <person name="Mihaltcheva S."/>
            <person name="Morgado L.N."/>
            <person name="Niskanen T."/>
            <person name="Noordeloos M.E."/>
            <person name="Ohm R.A."/>
            <person name="Ortiz-Santana B."/>
            <person name="Ovrebo C."/>
            <person name="Racz N."/>
            <person name="Riley R."/>
            <person name="Savchenko A."/>
            <person name="Shiryaev A."/>
            <person name="Soop K."/>
            <person name="Spirin V."/>
            <person name="Szebenyi C."/>
            <person name="Tomsovsky M."/>
            <person name="Tulloss R.E."/>
            <person name="Uehling J."/>
            <person name="Grigoriev I.V."/>
            <person name="Vagvolgyi C."/>
            <person name="Papp T."/>
            <person name="Martin F.M."/>
            <person name="Miettinen O."/>
            <person name="Hibbett D.S."/>
            <person name="Nagy L.G."/>
        </authorList>
    </citation>
    <scope>NUCLEOTIDE SEQUENCE [LARGE SCALE GENOMIC DNA]</scope>
    <source>
        <strain evidence="1 2">CBS 121175</strain>
    </source>
</reference>
<organism evidence="1 2">
    <name type="scientific">Coprinopsis marcescibilis</name>
    <name type="common">Agaric fungus</name>
    <name type="synonym">Psathyrella marcescibilis</name>
    <dbReference type="NCBI Taxonomy" id="230819"/>
    <lineage>
        <taxon>Eukaryota</taxon>
        <taxon>Fungi</taxon>
        <taxon>Dikarya</taxon>
        <taxon>Basidiomycota</taxon>
        <taxon>Agaricomycotina</taxon>
        <taxon>Agaricomycetes</taxon>
        <taxon>Agaricomycetidae</taxon>
        <taxon>Agaricales</taxon>
        <taxon>Agaricineae</taxon>
        <taxon>Psathyrellaceae</taxon>
        <taxon>Coprinopsis</taxon>
    </lineage>
</organism>
<dbReference type="STRING" id="230819.A0A5C3KFH4"/>
<protein>
    <recommendedName>
        <fullName evidence="3">Retrotransposon Copia-like N-terminal domain-containing protein</fullName>
    </recommendedName>
</protein>
<evidence type="ECO:0000313" key="1">
    <source>
        <dbReference type="EMBL" id="TFK18577.1"/>
    </source>
</evidence>
<gene>
    <name evidence="1" type="ORF">FA15DRAFT_603070</name>
</gene>
<dbReference type="Proteomes" id="UP000307440">
    <property type="component" value="Unassembled WGS sequence"/>
</dbReference>
<dbReference type="OrthoDB" id="2847449at2759"/>
<accession>A0A5C3KFH4</accession>
<name>A0A5C3KFH4_COPMA</name>
<dbReference type="AlphaFoldDB" id="A0A5C3KFH4"/>
<dbReference type="Pfam" id="PF14223">
    <property type="entry name" value="Retrotran_gag_2"/>
    <property type="match status" value="1"/>
</dbReference>
<sequence>NWLPWKRRMTAVLPELQLDEYITGLKKKRPVKATANMEAGIPAVTDSDIAAWEAGKSKARTCIELAIGDTEMFHIFGAETAGEIWDRLSCTGFQGI</sequence>
<dbReference type="EMBL" id="ML210391">
    <property type="protein sequence ID" value="TFK18577.1"/>
    <property type="molecule type" value="Genomic_DNA"/>
</dbReference>
<evidence type="ECO:0000313" key="2">
    <source>
        <dbReference type="Proteomes" id="UP000307440"/>
    </source>
</evidence>
<feature type="non-terminal residue" evidence="1">
    <location>
        <position position="1"/>
    </location>
</feature>
<proteinExistence type="predicted"/>